<dbReference type="InterPro" id="IPR028994">
    <property type="entry name" value="Integrin_alpha_N"/>
</dbReference>
<dbReference type="InterPro" id="IPR013830">
    <property type="entry name" value="SGNH_hydro"/>
</dbReference>
<dbReference type="InterPro" id="IPR043504">
    <property type="entry name" value="Peptidase_S1_PA_chymotrypsin"/>
</dbReference>
<dbReference type="InterPro" id="IPR009003">
    <property type="entry name" value="Peptidase_S1_PA"/>
</dbReference>
<dbReference type="InterPro" id="IPR036514">
    <property type="entry name" value="SGNH_hydro_sf"/>
</dbReference>
<keyword evidence="4 6" id="KW-0378">Hydrolase</keyword>
<evidence type="ECO:0000256" key="4">
    <source>
        <dbReference type="ARBA" id="ARBA00022801"/>
    </source>
</evidence>
<reference evidence="8 9" key="1">
    <citation type="submission" date="2019-03" db="EMBL/GenBank/DDBJ databases">
        <title>Draft genome sequences of novel Actinobacteria.</title>
        <authorList>
            <person name="Sahin N."/>
            <person name="Ay H."/>
            <person name="Saygin H."/>
        </authorList>
    </citation>
    <scope>NUCLEOTIDE SEQUENCE [LARGE SCALE GENOMIC DNA]</scope>
    <source>
        <strain evidence="8 9">H3C3</strain>
    </source>
</reference>
<gene>
    <name evidence="8" type="ORF">E1298_43375</name>
</gene>
<dbReference type="SMART" id="SM00020">
    <property type="entry name" value="Tryp_SPc"/>
    <property type="match status" value="1"/>
</dbReference>
<dbReference type="AlphaFoldDB" id="A0A4R4ZZ77"/>
<protein>
    <recommendedName>
        <fullName evidence="6">Serine protease</fullName>
        <ecNumber evidence="6">3.4.21.-</ecNumber>
    </recommendedName>
</protein>
<sequence length="816" mass="87984">MMALAVVVAGGSLQVAAPRPAKAIENGEPVRWDTWAPAAQIWLDNPELGPRRYLCSSTVIAERWILTAKHCFKYGEVRQHFVMVGSGKRGQGKPYGIVAANFRHDLAIIETDPQDGPLPTGNAGYPFLGPNKRVKMRHTGGVQGWGRTCETCGPSPEITAAGTLVNDNEEGLRDAAGGPAYKVRVTYGARIHEGDSGSPVLHGDSHDRVEINGVVSRSITDSRKPADAYISPTYDEPGCATKNSCVHDWLRATGHMKEKPRDELRFAYRAMALGSSSTYGEGSSDGNGYRDILDQGLQKIAERNGQDTDDLTAKAKITNDKDDTPQVDMVGSVRVGRMADRDNEGWRGFLIDGIAGKASCSVKLYKPNVVTLLAGGNDVIQNFEMGGAIGRLESLIKQVSRDAGDAIVLVAPVQPFPDPARNARGKAFSAQIPGLVDRLVDSGVNAMYVDTGMELSDIGPDGIHPTDHGYDKTGAAFVKAATEANEQGWIPNPVYQDSGEVSDACGMKDDGTGTDDNSSKLGPNWEDRAVIQAQQYPSTNRFWMVDINKDGKAEFVTVDKDQNFRFWWNSGPSGKAWTPFVEGKNSYKPSPGAVGNQLRFGDVDGDGFPDCMVVNSQGGVFVSTWKGDEPSGSRMCMDDQKFAGGASVYSEGSAGTSPTIDPSTKIRFADVTGGGREDYLLIQADGTTTAWFNQGLQVDRTRPHLKWDHPKKISGALANPREIRYADINGDKRADRILITPKGGARAWINEGAKGAGGTYRDIGKIAGDGDLPPKDIQLADLDGDGKADFLRIGWTGVAHAWLNKLPADYFDTFHP</sequence>
<name>A0A4R4ZZ77_9ACTN</name>
<dbReference type="InterPro" id="IPR008256">
    <property type="entry name" value="Peptidase_S1B"/>
</dbReference>
<dbReference type="GO" id="GO:0004252">
    <property type="term" value="F:serine-type endopeptidase activity"/>
    <property type="evidence" value="ECO:0007669"/>
    <property type="project" value="InterPro"/>
</dbReference>
<feature type="domain" description="Peptidase S1" evidence="7">
    <location>
        <begin position="8"/>
        <end position="255"/>
    </location>
</feature>
<evidence type="ECO:0000256" key="6">
    <source>
        <dbReference type="RuleBase" id="RU004296"/>
    </source>
</evidence>
<evidence type="ECO:0000313" key="9">
    <source>
        <dbReference type="Proteomes" id="UP000294513"/>
    </source>
</evidence>
<dbReference type="OrthoDB" id="3201914at2"/>
<keyword evidence="5 6" id="KW-0720">Serine protease</keyword>
<dbReference type="SUPFAM" id="SSF52266">
    <property type="entry name" value="SGNH hydrolase"/>
    <property type="match status" value="1"/>
</dbReference>
<dbReference type="Gene3D" id="2.40.10.10">
    <property type="entry name" value="Trypsin-like serine proteases"/>
    <property type="match status" value="1"/>
</dbReference>
<keyword evidence="9" id="KW-1185">Reference proteome</keyword>
<comment type="similarity">
    <text evidence="1 6">Belongs to the peptidase S1B family.</text>
</comment>
<evidence type="ECO:0000313" key="8">
    <source>
        <dbReference type="EMBL" id="TDD63694.1"/>
    </source>
</evidence>
<dbReference type="SUPFAM" id="SSF50494">
    <property type="entry name" value="Trypsin-like serine proteases"/>
    <property type="match status" value="1"/>
</dbReference>
<dbReference type="Gene3D" id="3.40.50.1110">
    <property type="entry name" value="SGNH hydrolase"/>
    <property type="match status" value="1"/>
</dbReference>
<dbReference type="GO" id="GO:0004622">
    <property type="term" value="F:phosphatidylcholine lysophospholipase activity"/>
    <property type="evidence" value="ECO:0007669"/>
    <property type="project" value="TreeGrafter"/>
</dbReference>
<evidence type="ECO:0000256" key="5">
    <source>
        <dbReference type="ARBA" id="ARBA00022825"/>
    </source>
</evidence>
<dbReference type="Pfam" id="PF00089">
    <property type="entry name" value="Trypsin"/>
    <property type="match status" value="1"/>
</dbReference>
<keyword evidence="2 6" id="KW-0645">Protease</keyword>
<proteinExistence type="inferred from homology"/>
<dbReference type="PANTHER" id="PTHR30383">
    <property type="entry name" value="THIOESTERASE 1/PROTEASE 1/LYSOPHOSPHOLIPASE L1"/>
    <property type="match status" value="1"/>
</dbReference>
<accession>A0A4R4ZZ77</accession>
<dbReference type="GO" id="GO:0006508">
    <property type="term" value="P:proteolysis"/>
    <property type="evidence" value="ECO:0007669"/>
    <property type="project" value="UniProtKB-KW"/>
</dbReference>
<evidence type="ECO:0000256" key="3">
    <source>
        <dbReference type="ARBA" id="ARBA00022729"/>
    </source>
</evidence>
<evidence type="ECO:0000256" key="2">
    <source>
        <dbReference type="ARBA" id="ARBA00022670"/>
    </source>
</evidence>
<organism evidence="8 9">
    <name type="scientific">Actinomadura rubrisoli</name>
    <dbReference type="NCBI Taxonomy" id="2530368"/>
    <lineage>
        <taxon>Bacteria</taxon>
        <taxon>Bacillati</taxon>
        <taxon>Actinomycetota</taxon>
        <taxon>Actinomycetes</taxon>
        <taxon>Streptosporangiales</taxon>
        <taxon>Thermomonosporaceae</taxon>
        <taxon>Actinomadura</taxon>
    </lineage>
</organism>
<dbReference type="PROSITE" id="PS50240">
    <property type="entry name" value="TRYPSIN_DOM"/>
    <property type="match status" value="1"/>
</dbReference>
<dbReference type="SUPFAM" id="SSF69318">
    <property type="entry name" value="Integrin alpha N-terminal domain"/>
    <property type="match status" value="1"/>
</dbReference>
<evidence type="ECO:0000259" key="7">
    <source>
        <dbReference type="PROSITE" id="PS50240"/>
    </source>
</evidence>
<dbReference type="PRINTS" id="PR00839">
    <property type="entry name" value="V8PROTEASE"/>
</dbReference>
<dbReference type="EC" id="3.4.21.-" evidence="6"/>
<dbReference type="InterPro" id="IPR001254">
    <property type="entry name" value="Trypsin_dom"/>
</dbReference>
<dbReference type="Pfam" id="PF13517">
    <property type="entry name" value="FG-GAP_3"/>
    <property type="match status" value="2"/>
</dbReference>
<dbReference type="Pfam" id="PF13472">
    <property type="entry name" value="Lipase_GDSL_2"/>
    <property type="match status" value="1"/>
</dbReference>
<comment type="caution">
    <text evidence="8">The sequence shown here is derived from an EMBL/GenBank/DDBJ whole genome shotgun (WGS) entry which is preliminary data.</text>
</comment>
<keyword evidence="3" id="KW-0732">Signal</keyword>
<dbReference type="Proteomes" id="UP000294513">
    <property type="component" value="Unassembled WGS sequence"/>
</dbReference>
<evidence type="ECO:0000256" key="1">
    <source>
        <dbReference type="ARBA" id="ARBA00008764"/>
    </source>
</evidence>
<dbReference type="EMBL" id="SMKU01000477">
    <property type="protein sequence ID" value="TDD63694.1"/>
    <property type="molecule type" value="Genomic_DNA"/>
</dbReference>
<dbReference type="InterPro" id="IPR051532">
    <property type="entry name" value="Ester_Hydrolysis_Enzymes"/>
</dbReference>
<dbReference type="PANTHER" id="PTHR30383:SF5">
    <property type="entry name" value="SGNH HYDROLASE-TYPE ESTERASE DOMAIN-CONTAINING PROTEIN"/>
    <property type="match status" value="1"/>
</dbReference>
<dbReference type="InterPro" id="IPR013517">
    <property type="entry name" value="FG-GAP"/>
</dbReference>